<feature type="region of interest" description="Disordered" evidence="1">
    <location>
        <begin position="192"/>
        <end position="255"/>
    </location>
</feature>
<name>A0A9K3GWX8_HELAN</name>
<dbReference type="Pfam" id="PF20451">
    <property type="entry name" value="Calmod_bind_M"/>
    <property type="match status" value="1"/>
</dbReference>
<dbReference type="EMBL" id="MNCJ02000331">
    <property type="protein sequence ID" value="KAF5758545.1"/>
    <property type="molecule type" value="Genomic_DNA"/>
</dbReference>
<organism evidence="3 4">
    <name type="scientific">Helianthus annuus</name>
    <name type="common">Common sunflower</name>
    <dbReference type="NCBI Taxonomy" id="4232"/>
    <lineage>
        <taxon>Eukaryota</taxon>
        <taxon>Viridiplantae</taxon>
        <taxon>Streptophyta</taxon>
        <taxon>Embryophyta</taxon>
        <taxon>Tracheophyta</taxon>
        <taxon>Spermatophyta</taxon>
        <taxon>Magnoliopsida</taxon>
        <taxon>eudicotyledons</taxon>
        <taxon>Gunneridae</taxon>
        <taxon>Pentapetalae</taxon>
        <taxon>asterids</taxon>
        <taxon>campanulids</taxon>
        <taxon>Asterales</taxon>
        <taxon>Asteraceae</taxon>
        <taxon>Asteroideae</taxon>
        <taxon>Heliantheae alliance</taxon>
        <taxon>Heliantheae</taxon>
        <taxon>Helianthus</taxon>
    </lineage>
</organism>
<gene>
    <name evidence="3" type="ORF">HanXRQr2_Chr16g0730461</name>
</gene>
<dbReference type="PANTHER" id="PTHR31713:SF63">
    <property type="entry name" value="CALMODULIN-BINDING PROTEIN60"/>
    <property type="match status" value="1"/>
</dbReference>
<sequence length="377" mass="42894">MDGVEVAWTETFLVKDNRITCKYSNIIHNKLLRSVNVKPLTYCFCADHEKHTRPSLSDEVYRLHEIRHNGPRYQRLKEAEVYTVKDLLKLVYTDPKRLEKILKLKASSNSWNKIVKNAQASNGTFLYLDPRNEQKSGVVLDVNLQLKALIVEPRLYIAANRLSEQQKVETQDLVKFASEHFDLLRPFDHETSLEEHLQSGTSLPPVRITDGPPRPSSLVINTSHSLNNSNGKPFVTTQSERGKEKVPFDDETIPSTNDYQEHVSFHPQNLKSPSVLNSGTATEPGASSHVVESLLHTIFDISSPVFEGLQFDSILNEMCGILNERSNECQCNPAIVSLCHIARERWTKVSKLLRRNSVRERISLSQGIQPLKKQRCC</sequence>
<dbReference type="GO" id="GO:0005634">
    <property type="term" value="C:nucleus"/>
    <property type="evidence" value="ECO:0000318"/>
    <property type="project" value="GO_Central"/>
</dbReference>
<dbReference type="GO" id="GO:0003700">
    <property type="term" value="F:DNA-binding transcription factor activity"/>
    <property type="evidence" value="ECO:0000318"/>
    <property type="project" value="GO_Central"/>
</dbReference>
<comment type="caution">
    <text evidence="3">The sequence shown here is derived from an EMBL/GenBank/DDBJ whole genome shotgun (WGS) entry which is preliminary data.</text>
</comment>
<keyword evidence="4" id="KW-1185">Reference proteome</keyword>
<evidence type="ECO:0000313" key="3">
    <source>
        <dbReference type="EMBL" id="KAF5758545.1"/>
    </source>
</evidence>
<protein>
    <submittedName>
        <fullName evidence="3">CALMODULIN-BINDING PROTEIN60</fullName>
    </submittedName>
</protein>
<accession>A0A9K3GWX8</accession>
<dbReference type="PANTHER" id="PTHR31713">
    <property type="entry name" value="OS02G0177800 PROTEIN"/>
    <property type="match status" value="1"/>
</dbReference>
<reference evidence="3" key="2">
    <citation type="submission" date="2020-06" db="EMBL/GenBank/DDBJ databases">
        <title>Helianthus annuus Genome sequencing and assembly Release 2.</title>
        <authorList>
            <person name="Gouzy J."/>
            <person name="Langlade N."/>
            <person name="Munos S."/>
        </authorList>
    </citation>
    <scope>NUCLEOTIDE SEQUENCE</scope>
    <source>
        <tissue evidence="3">Leaves</tissue>
    </source>
</reference>
<evidence type="ECO:0000256" key="1">
    <source>
        <dbReference type="SAM" id="MobiDB-lite"/>
    </source>
</evidence>
<dbReference type="GO" id="GO:0080142">
    <property type="term" value="P:regulation of salicylic acid biosynthetic process"/>
    <property type="evidence" value="ECO:0000318"/>
    <property type="project" value="GO_Central"/>
</dbReference>
<reference evidence="3" key="1">
    <citation type="journal article" date="2017" name="Nature">
        <title>The sunflower genome provides insights into oil metabolism, flowering and Asterid evolution.</title>
        <authorList>
            <person name="Badouin H."/>
            <person name="Gouzy J."/>
            <person name="Grassa C.J."/>
            <person name="Murat F."/>
            <person name="Staton S.E."/>
            <person name="Cottret L."/>
            <person name="Lelandais-Briere C."/>
            <person name="Owens G.L."/>
            <person name="Carrere S."/>
            <person name="Mayjonade B."/>
            <person name="Legrand L."/>
            <person name="Gill N."/>
            <person name="Kane N.C."/>
            <person name="Bowers J.E."/>
            <person name="Hubner S."/>
            <person name="Bellec A."/>
            <person name="Berard A."/>
            <person name="Berges H."/>
            <person name="Blanchet N."/>
            <person name="Boniface M.C."/>
            <person name="Brunel D."/>
            <person name="Catrice O."/>
            <person name="Chaidir N."/>
            <person name="Claudel C."/>
            <person name="Donnadieu C."/>
            <person name="Faraut T."/>
            <person name="Fievet G."/>
            <person name="Helmstetter N."/>
            <person name="King M."/>
            <person name="Knapp S.J."/>
            <person name="Lai Z."/>
            <person name="Le Paslier M.C."/>
            <person name="Lippi Y."/>
            <person name="Lorenzon L."/>
            <person name="Mandel J.R."/>
            <person name="Marage G."/>
            <person name="Marchand G."/>
            <person name="Marquand E."/>
            <person name="Bret-Mestries E."/>
            <person name="Morien E."/>
            <person name="Nambeesan S."/>
            <person name="Nguyen T."/>
            <person name="Pegot-Espagnet P."/>
            <person name="Pouilly N."/>
            <person name="Raftis F."/>
            <person name="Sallet E."/>
            <person name="Schiex T."/>
            <person name="Thomas J."/>
            <person name="Vandecasteele C."/>
            <person name="Vares D."/>
            <person name="Vear F."/>
            <person name="Vautrin S."/>
            <person name="Crespi M."/>
            <person name="Mangin B."/>
            <person name="Burke J.M."/>
            <person name="Salse J."/>
            <person name="Munos S."/>
            <person name="Vincourt P."/>
            <person name="Rieseberg L.H."/>
            <person name="Langlade N.B."/>
        </authorList>
    </citation>
    <scope>NUCLEOTIDE SEQUENCE</scope>
    <source>
        <tissue evidence="3">Leaves</tissue>
    </source>
</reference>
<dbReference type="GO" id="GO:0005516">
    <property type="term" value="F:calmodulin binding"/>
    <property type="evidence" value="ECO:0007669"/>
    <property type="project" value="InterPro"/>
</dbReference>
<dbReference type="Gramene" id="mRNA:HanXRQr2_Chr16g0730461">
    <property type="protein sequence ID" value="mRNA:HanXRQr2_Chr16g0730461"/>
    <property type="gene ID" value="HanXRQr2_Chr16g0730461"/>
</dbReference>
<dbReference type="InterPro" id="IPR012416">
    <property type="entry name" value="CBP60"/>
</dbReference>
<evidence type="ECO:0000259" key="2">
    <source>
        <dbReference type="Pfam" id="PF20451"/>
    </source>
</evidence>
<evidence type="ECO:0000313" key="4">
    <source>
        <dbReference type="Proteomes" id="UP000215914"/>
    </source>
</evidence>
<feature type="domain" description="Calmodulin binding protein central" evidence="2">
    <location>
        <begin position="56"/>
        <end position="120"/>
    </location>
</feature>
<dbReference type="AlphaFoldDB" id="A0A9K3GWX8"/>
<dbReference type="GO" id="GO:0043565">
    <property type="term" value="F:sequence-specific DNA binding"/>
    <property type="evidence" value="ECO:0000318"/>
    <property type="project" value="GO_Central"/>
</dbReference>
<feature type="compositionally biased region" description="Polar residues" evidence="1">
    <location>
        <begin position="218"/>
        <end position="239"/>
    </location>
</feature>
<dbReference type="InterPro" id="IPR046830">
    <property type="entry name" value="Calmod_bind_M"/>
</dbReference>
<proteinExistence type="predicted"/>
<dbReference type="Proteomes" id="UP000215914">
    <property type="component" value="Unassembled WGS sequence"/>
</dbReference>